<feature type="region of interest" description="Disordered" evidence="8">
    <location>
        <begin position="119"/>
        <end position="161"/>
    </location>
</feature>
<accession>A0A0G4IRV4</accession>
<keyword evidence="3" id="KW-0493">Microtubule</keyword>
<dbReference type="Proteomes" id="UP000039324">
    <property type="component" value="Unassembled WGS sequence"/>
</dbReference>
<dbReference type="InterPro" id="IPR003593">
    <property type="entry name" value="AAA+_ATPase"/>
</dbReference>
<keyword evidence="6" id="KW-0206">Cytoskeleton</keyword>
<feature type="compositionally biased region" description="Basic residues" evidence="8">
    <location>
        <begin position="131"/>
        <end position="141"/>
    </location>
</feature>
<evidence type="ECO:0000313" key="11">
    <source>
        <dbReference type="Proteomes" id="UP000039324"/>
    </source>
</evidence>
<dbReference type="PROSITE" id="PS50896">
    <property type="entry name" value="LISH"/>
    <property type="match status" value="1"/>
</dbReference>
<sequence>MYNWKIQGIPLVQTGRTRLVRIPNSGHHIHLDNSPEFVSQKDKEADERKRSALVLIVHFLLEQGFLDSAQRLQIESNVPVSKFAVADNIDLLTIITQFAEFHEFKFGKRPKFYKKCDREGGGSGAVTARPGQKHVTPKGRSRPIQEKVPVASASSQEEPSPDQVFVQGIALGTLVPGKAEGAPSHYERLLKPITFPTDDQRELAALISKDIYQENPNVHWQADDIAELTPAKTLLKEAIVLPILFPEMFTGLLAPWKGILLHGPPGVGKTLLARAVATECKTTFFNVSVSSIISKWRGDSEKLVRMLFELARHHAPSTIFIDEIDSIMSSRSAQSEHEASRRMKTELLIQMDGLATSSSLVFVLAASNVPWDLDVAMLRRLEKRILVPLPNHKARATIISKHLEGRAGQLDVHDIAKKTEGFSGADVTALCKEAAMRPLRRMLASLDVTRDLPCTPVPLVTDDDVNAALQSIRPTSDPKLAAAYDQWQRQHGSSISG</sequence>
<evidence type="ECO:0000313" key="10">
    <source>
        <dbReference type="EMBL" id="CEO97831.1"/>
    </source>
</evidence>
<dbReference type="STRING" id="37360.A0A0G4IRV4"/>
<dbReference type="InterPro" id="IPR027417">
    <property type="entry name" value="P-loop_NTPase"/>
</dbReference>
<evidence type="ECO:0000256" key="2">
    <source>
        <dbReference type="ARBA" id="ARBA00022490"/>
    </source>
</evidence>
<dbReference type="InterPro" id="IPR041569">
    <property type="entry name" value="AAA_lid_3"/>
</dbReference>
<dbReference type="Gene3D" id="3.40.50.300">
    <property type="entry name" value="P-loop containing nucleotide triphosphate hydrolases"/>
    <property type="match status" value="1"/>
</dbReference>
<dbReference type="GO" id="GO:0005524">
    <property type="term" value="F:ATP binding"/>
    <property type="evidence" value="ECO:0007669"/>
    <property type="project" value="UniProtKB-KW"/>
</dbReference>
<dbReference type="Pfam" id="PF17862">
    <property type="entry name" value="AAA_lid_3"/>
    <property type="match status" value="1"/>
</dbReference>
<keyword evidence="5" id="KW-0067">ATP-binding</keyword>
<dbReference type="GO" id="GO:0005874">
    <property type="term" value="C:microtubule"/>
    <property type="evidence" value="ECO:0007669"/>
    <property type="project" value="UniProtKB-KW"/>
</dbReference>
<dbReference type="InterPro" id="IPR003959">
    <property type="entry name" value="ATPase_AAA_core"/>
</dbReference>
<gene>
    <name evidence="10" type="ORF">PBRA_005945</name>
</gene>
<dbReference type="OMA" id="IMCANID"/>
<dbReference type="PANTHER" id="PTHR23074:SF78">
    <property type="entry name" value="KATANIN P60 ATPASE-CONTAINING SUBUNIT A-LIKE 2"/>
    <property type="match status" value="1"/>
</dbReference>
<evidence type="ECO:0000256" key="7">
    <source>
        <dbReference type="ARBA" id="ARBA00023235"/>
    </source>
</evidence>
<keyword evidence="4" id="KW-0547">Nucleotide-binding</keyword>
<evidence type="ECO:0000256" key="1">
    <source>
        <dbReference type="ARBA" id="ARBA00004647"/>
    </source>
</evidence>
<dbReference type="GO" id="GO:0016853">
    <property type="term" value="F:isomerase activity"/>
    <property type="evidence" value="ECO:0007669"/>
    <property type="project" value="UniProtKB-KW"/>
</dbReference>
<dbReference type="SMART" id="SM00667">
    <property type="entry name" value="LisH"/>
    <property type="match status" value="1"/>
</dbReference>
<evidence type="ECO:0000256" key="5">
    <source>
        <dbReference type="ARBA" id="ARBA00022840"/>
    </source>
</evidence>
<evidence type="ECO:0000256" key="8">
    <source>
        <dbReference type="SAM" id="MobiDB-lite"/>
    </source>
</evidence>
<keyword evidence="11" id="KW-1185">Reference proteome</keyword>
<proteinExistence type="predicted"/>
<feature type="domain" description="AAA+ ATPase" evidence="9">
    <location>
        <begin position="255"/>
        <end position="391"/>
    </location>
</feature>
<dbReference type="InterPro" id="IPR050304">
    <property type="entry name" value="MT-severing_AAA_ATPase"/>
</dbReference>
<reference evidence="10 11" key="1">
    <citation type="submission" date="2015-02" db="EMBL/GenBank/DDBJ databases">
        <authorList>
            <person name="Chooi Y.-H."/>
        </authorList>
    </citation>
    <scope>NUCLEOTIDE SEQUENCE [LARGE SCALE GENOMIC DNA]</scope>
    <source>
        <strain evidence="10">E3</strain>
    </source>
</reference>
<dbReference type="EMBL" id="CDSF01000080">
    <property type="protein sequence ID" value="CEO97831.1"/>
    <property type="molecule type" value="Genomic_DNA"/>
</dbReference>
<dbReference type="PANTHER" id="PTHR23074">
    <property type="entry name" value="AAA DOMAIN-CONTAINING"/>
    <property type="match status" value="1"/>
</dbReference>
<keyword evidence="2" id="KW-0963">Cytoplasm</keyword>
<evidence type="ECO:0000256" key="4">
    <source>
        <dbReference type="ARBA" id="ARBA00022741"/>
    </source>
</evidence>
<evidence type="ECO:0000256" key="3">
    <source>
        <dbReference type="ARBA" id="ARBA00022701"/>
    </source>
</evidence>
<evidence type="ECO:0000259" key="9">
    <source>
        <dbReference type="SMART" id="SM00382"/>
    </source>
</evidence>
<dbReference type="Pfam" id="PF00004">
    <property type="entry name" value="AAA"/>
    <property type="match status" value="1"/>
</dbReference>
<dbReference type="FunFam" id="3.40.50.300:FF:000159">
    <property type="entry name" value="Katanin p60 ATPase-containing subunit A1"/>
    <property type="match status" value="1"/>
</dbReference>
<dbReference type="GO" id="GO:0016887">
    <property type="term" value="F:ATP hydrolysis activity"/>
    <property type="evidence" value="ECO:0007669"/>
    <property type="project" value="InterPro"/>
</dbReference>
<organism evidence="10 11">
    <name type="scientific">Plasmodiophora brassicae</name>
    <name type="common">Clubroot disease agent</name>
    <dbReference type="NCBI Taxonomy" id="37360"/>
    <lineage>
        <taxon>Eukaryota</taxon>
        <taxon>Sar</taxon>
        <taxon>Rhizaria</taxon>
        <taxon>Endomyxa</taxon>
        <taxon>Phytomyxea</taxon>
        <taxon>Plasmodiophorida</taxon>
        <taxon>Plasmodiophoridae</taxon>
        <taxon>Plasmodiophora</taxon>
    </lineage>
</organism>
<dbReference type="Gene3D" id="1.10.8.60">
    <property type="match status" value="1"/>
</dbReference>
<dbReference type="OrthoDB" id="191529at2759"/>
<dbReference type="SMART" id="SM00382">
    <property type="entry name" value="AAA"/>
    <property type="match status" value="1"/>
</dbReference>
<name>A0A0G4IRV4_PLABS</name>
<dbReference type="SUPFAM" id="SSF52540">
    <property type="entry name" value="P-loop containing nucleoside triphosphate hydrolases"/>
    <property type="match status" value="1"/>
</dbReference>
<comment type="subcellular location">
    <subcellularLocation>
        <location evidence="1">Cytoplasm</location>
        <location evidence="1">Cytoskeleton</location>
        <location evidence="1">Spindle pole</location>
    </subcellularLocation>
</comment>
<keyword evidence="7" id="KW-0413">Isomerase</keyword>
<dbReference type="InterPro" id="IPR006594">
    <property type="entry name" value="LisH"/>
</dbReference>
<dbReference type="GO" id="GO:0000922">
    <property type="term" value="C:spindle pole"/>
    <property type="evidence" value="ECO:0007669"/>
    <property type="project" value="UniProtKB-SubCell"/>
</dbReference>
<protein>
    <recommendedName>
        <fullName evidence="9">AAA+ ATPase domain-containing protein</fullName>
    </recommendedName>
</protein>
<dbReference type="AlphaFoldDB" id="A0A0G4IRV4"/>
<evidence type="ECO:0000256" key="6">
    <source>
        <dbReference type="ARBA" id="ARBA00023212"/>
    </source>
</evidence>